<gene>
    <name evidence="1" type="ORF">OCK74_11985</name>
</gene>
<comment type="caution">
    <text evidence="1">The sequence shown here is derived from an EMBL/GenBank/DDBJ whole genome shotgun (WGS) entry which is preliminary data.</text>
</comment>
<evidence type="ECO:0000313" key="2">
    <source>
        <dbReference type="Proteomes" id="UP001155483"/>
    </source>
</evidence>
<protein>
    <submittedName>
        <fullName evidence="1">ParB/RepB/Spo0J family partition protein</fullName>
    </submittedName>
</protein>
<dbReference type="RefSeq" id="WP_279297282.1">
    <property type="nucleotide sequence ID" value="NZ_JAOTIF010000008.1"/>
</dbReference>
<reference evidence="1" key="2">
    <citation type="submission" date="2023-04" db="EMBL/GenBank/DDBJ databases">
        <title>Paracnuella aquatica gen. nov., sp. nov., a member of the family Chitinophagaceae isolated from a hot spring.</title>
        <authorList>
            <person name="Wang C."/>
        </authorList>
    </citation>
    <scope>NUCLEOTIDE SEQUENCE</scope>
    <source>
        <strain evidence="1">LB-8</strain>
    </source>
</reference>
<dbReference type="Proteomes" id="UP001155483">
    <property type="component" value="Unassembled WGS sequence"/>
</dbReference>
<name>A0A9X2XWA7_9BACT</name>
<keyword evidence="2" id="KW-1185">Reference proteome</keyword>
<organism evidence="1 2">
    <name type="scientific">Paraflavisolibacter caeni</name>
    <dbReference type="NCBI Taxonomy" id="2982496"/>
    <lineage>
        <taxon>Bacteria</taxon>
        <taxon>Pseudomonadati</taxon>
        <taxon>Bacteroidota</taxon>
        <taxon>Chitinophagia</taxon>
        <taxon>Chitinophagales</taxon>
        <taxon>Chitinophagaceae</taxon>
        <taxon>Paraflavisolibacter</taxon>
    </lineage>
</organism>
<accession>A0A9X2XWA7</accession>
<dbReference type="EMBL" id="JAOTIF010000008">
    <property type="protein sequence ID" value="MCU7549841.1"/>
    <property type="molecule type" value="Genomic_DNA"/>
</dbReference>
<dbReference type="AlphaFoldDB" id="A0A9X2XWA7"/>
<evidence type="ECO:0000313" key="1">
    <source>
        <dbReference type="EMBL" id="MCU7549841.1"/>
    </source>
</evidence>
<sequence>MPNDITYKDRLNRNEFALNESVRVTINVNAAELTFTRKDDTVVMNLSMPFEVNPDAVQVGPGPIRFDRCGVLKFNDPNFNEGRFKELFLSIIEDGGLQPAIIIESRSQDIQILTGGQKGEHGNTFFE</sequence>
<reference evidence="1" key="1">
    <citation type="submission" date="2022-09" db="EMBL/GenBank/DDBJ databases">
        <authorList>
            <person name="Yuan C."/>
            <person name="Ke Z."/>
        </authorList>
    </citation>
    <scope>NUCLEOTIDE SEQUENCE</scope>
    <source>
        <strain evidence="1">LB-8</strain>
    </source>
</reference>
<proteinExistence type="predicted"/>